<proteinExistence type="predicted"/>
<dbReference type="InterPro" id="IPR055947">
    <property type="entry name" value="DUF7525"/>
</dbReference>
<keyword evidence="3" id="KW-1185">Reference proteome</keyword>
<accession>A0ABD5QJV8</accession>
<keyword evidence="1" id="KW-1133">Transmembrane helix</keyword>
<protein>
    <submittedName>
        <fullName evidence="2">Uncharacterized protein</fullName>
    </submittedName>
</protein>
<sequence>MAVPTETTTDKGTGLAVVFGVLAALGAVGMAVLAPSPDAGLAFAAAVAFGSIAVVGIHLWE</sequence>
<evidence type="ECO:0000313" key="3">
    <source>
        <dbReference type="Proteomes" id="UP001595925"/>
    </source>
</evidence>
<feature type="transmembrane region" description="Helical" evidence="1">
    <location>
        <begin position="12"/>
        <end position="34"/>
    </location>
</feature>
<evidence type="ECO:0000256" key="1">
    <source>
        <dbReference type="SAM" id="Phobius"/>
    </source>
</evidence>
<dbReference type="RefSeq" id="WP_114578271.1">
    <property type="nucleotide sequence ID" value="NZ_JAIVEF010000008.1"/>
</dbReference>
<keyword evidence="1" id="KW-0472">Membrane</keyword>
<evidence type="ECO:0000313" key="2">
    <source>
        <dbReference type="EMBL" id="MFC4989869.1"/>
    </source>
</evidence>
<dbReference type="Proteomes" id="UP001595925">
    <property type="component" value="Unassembled WGS sequence"/>
</dbReference>
<dbReference type="AlphaFoldDB" id="A0ABD5QJV8"/>
<comment type="caution">
    <text evidence="2">The sequence shown here is derived from an EMBL/GenBank/DDBJ whole genome shotgun (WGS) entry which is preliminary data.</text>
</comment>
<organism evidence="2 3">
    <name type="scientific">Saliphagus infecundisoli</name>
    <dbReference type="NCBI Taxonomy" id="1849069"/>
    <lineage>
        <taxon>Archaea</taxon>
        <taxon>Methanobacteriati</taxon>
        <taxon>Methanobacteriota</taxon>
        <taxon>Stenosarchaea group</taxon>
        <taxon>Halobacteria</taxon>
        <taxon>Halobacteriales</taxon>
        <taxon>Natrialbaceae</taxon>
        <taxon>Saliphagus</taxon>
    </lineage>
</organism>
<dbReference type="Pfam" id="PF24369">
    <property type="entry name" value="DUF7525"/>
    <property type="match status" value="1"/>
</dbReference>
<feature type="transmembrane region" description="Helical" evidence="1">
    <location>
        <begin position="40"/>
        <end position="60"/>
    </location>
</feature>
<gene>
    <name evidence="2" type="ORF">ACFPFO_19305</name>
</gene>
<keyword evidence="1" id="KW-0812">Transmembrane</keyword>
<dbReference type="EMBL" id="JBHSJG010000055">
    <property type="protein sequence ID" value="MFC4989869.1"/>
    <property type="molecule type" value="Genomic_DNA"/>
</dbReference>
<reference evidence="2 3" key="1">
    <citation type="journal article" date="2019" name="Int. J. Syst. Evol. Microbiol.">
        <title>The Global Catalogue of Microorganisms (GCM) 10K type strain sequencing project: providing services to taxonomists for standard genome sequencing and annotation.</title>
        <authorList>
            <consortium name="The Broad Institute Genomics Platform"/>
            <consortium name="The Broad Institute Genome Sequencing Center for Infectious Disease"/>
            <person name="Wu L."/>
            <person name="Ma J."/>
        </authorList>
    </citation>
    <scope>NUCLEOTIDE SEQUENCE [LARGE SCALE GENOMIC DNA]</scope>
    <source>
        <strain evidence="2 3">CGMCC 1.15824</strain>
    </source>
</reference>
<name>A0ABD5QJV8_9EURY</name>